<dbReference type="RefSeq" id="WP_171421887.1">
    <property type="nucleotide sequence ID" value="NZ_JABFJW010000552.1"/>
</dbReference>
<name>A0A7Y4NI83_9BACT</name>
<evidence type="ECO:0000256" key="1">
    <source>
        <dbReference type="SAM" id="Phobius"/>
    </source>
</evidence>
<feature type="transmembrane region" description="Helical" evidence="1">
    <location>
        <begin position="20"/>
        <end position="39"/>
    </location>
</feature>
<reference evidence="2 3" key="1">
    <citation type="submission" date="2020-05" db="EMBL/GenBank/DDBJ databases">
        <authorList>
            <person name="Whitworth D."/>
        </authorList>
    </citation>
    <scope>NUCLEOTIDE SEQUENCE [LARGE SCALE GENOMIC DNA]</scope>
    <source>
        <strain evidence="2 3">CA046A</strain>
    </source>
</reference>
<keyword evidence="1" id="KW-0812">Transmembrane</keyword>
<dbReference type="AlphaFoldDB" id="A0A7Y4NI83"/>
<keyword evidence="1" id="KW-1133">Transmembrane helix</keyword>
<evidence type="ECO:0000313" key="2">
    <source>
        <dbReference type="EMBL" id="NOK14829.1"/>
    </source>
</evidence>
<proteinExistence type="predicted"/>
<evidence type="ECO:0000313" key="3">
    <source>
        <dbReference type="Proteomes" id="UP000528460"/>
    </source>
</evidence>
<comment type="caution">
    <text evidence="2">The sequence shown here is derived from an EMBL/GenBank/DDBJ whole genome shotgun (WGS) entry which is preliminary data.</text>
</comment>
<evidence type="ECO:0008006" key="4">
    <source>
        <dbReference type="Google" id="ProtNLM"/>
    </source>
</evidence>
<feature type="transmembrane region" description="Helical" evidence="1">
    <location>
        <begin position="131"/>
        <end position="146"/>
    </location>
</feature>
<sequence>MRSPSQAASPSQPGTSYAPWGLVLLVLVHHFGVWAWTSWHRGIPALLVLDRWDSHHYSTLVLDGYSWPLWAFLPLYPGLVWLVRLGLGGTLPPQVVGTLLSTACLLGFIAWNTHEARQAPPGDGMTARTPWGWFAFLYGPASFALHSHHTEGLFLLLSFGALACASRGRLLPSAVLVSLCIFTRNQGCFVAISAALLAALREPSWRERCVRFGIMGGVALLAFAGLLVFEWNRSSDPFMFLKAQREWNHVDSLWGAIRGLWFGNAWHRGFNGWLVLRNVFGAVWLVFAWVLWRRDRALGLYALLSLLVMLPQGDLGNAFRFGAVLFPVMFVAGDWLATRPGALRWTVALLLVWLNHKVTHAYAIAKWPY</sequence>
<organism evidence="2 3">
    <name type="scientific">Corallococcus exercitus</name>
    <dbReference type="NCBI Taxonomy" id="2316736"/>
    <lineage>
        <taxon>Bacteria</taxon>
        <taxon>Pseudomonadati</taxon>
        <taxon>Myxococcota</taxon>
        <taxon>Myxococcia</taxon>
        <taxon>Myxococcales</taxon>
        <taxon>Cystobacterineae</taxon>
        <taxon>Myxococcaceae</taxon>
        <taxon>Corallococcus</taxon>
    </lineage>
</organism>
<feature type="transmembrane region" description="Helical" evidence="1">
    <location>
        <begin position="176"/>
        <end position="200"/>
    </location>
</feature>
<gene>
    <name evidence="2" type="ORF">HNS30_38040</name>
</gene>
<feature type="transmembrane region" description="Helical" evidence="1">
    <location>
        <begin position="65"/>
        <end position="83"/>
    </location>
</feature>
<keyword evidence="1" id="KW-0472">Membrane</keyword>
<feature type="transmembrane region" description="Helical" evidence="1">
    <location>
        <begin position="95"/>
        <end position="111"/>
    </location>
</feature>
<accession>A0A7Y4NI83</accession>
<dbReference type="Proteomes" id="UP000528460">
    <property type="component" value="Unassembled WGS sequence"/>
</dbReference>
<feature type="transmembrane region" description="Helical" evidence="1">
    <location>
        <begin position="153"/>
        <end position="170"/>
    </location>
</feature>
<feature type="transmembrane region" description="Helical" evidence="1">
    <location>
        <begin position="270"/>
        <end position="290"/>
    </location>
</feature>
<feature type="transmembrane region" description="Helical" evidence="1">
    <location>
        <begin position="212"/>
        <end position="231"/>
    </location>
</feature>
<dbReference type="EMBL" id="JABFJW010000552">
    <property type="protein sequence ID" value="NOK14829.1"/>
    <property type="molecule type" value="Genomic_DNA"/>
</dbReference>
<protein>
    <recommendedName>
        <fullName evidence="4">Glycosyltransferase RgtA/B/C/D-like domain-containing protein</fullName>
    </recommendedName>
</protein>
<feature type="transmembrane region" description="Helical" evidence="1">
    <location>
        <begin position="297"/>
        <end position="313"/>
    </location>
</feature>